<reference evidence="1 2" key="1">
    <citation type="submission" date="2016-07" db="EMBL/GenBank/DDBJ databases">
        <title>Multiple horizontal gene transfer events from other fungi enriched the ability of initially mycotrophic Trichoderma (Ascomycota) to feed on dead plant biomass.</title>
        <authorList>
            <consortium name="DOE Joint Genome Institute"/>
            <person name="Aerts A."/>
            <person name="Atanasova L."/>
            <person name="Chenthamara K."/>
            <person name="Zhang J."/>
            <person name="Grujic M."/>
            <person name="Henrissat B."/>
            <person name="Kuo A."/>
            <person name="Salamov A."/>
            <person name="Lipzen A."/>
            <person name="Labutti K."/>
            <person name="Barry K."/>
            <person name="Miao Y."/>
            <person name="Rahimi M.J."/>
            <person name="Shen Q."/>
            <person name="Grigoriev I.V."/>
            <person name="Kubicek C.P."/>
            <person name="Druzhinina I.S."/>
        </authorList>
    </citation>
    <scope>NUCLEOTIDE SEQUENCE [LARGE SCALE GENOMIC DNA]</scope>
    <source>
        <strain evidence="1 2">CBS 433.97</strain>
    </source>
</reference>
<proteinExistence type="predicted"/>
<keyword evidence="2" id="KW-1185">Reference proteome</keyword>
<dbReference type="EMBL" id="KZ679286">
    <property type="protein sequence ID" value="PTB34958.1"/>
    <property type="molecule type" value="Genomic_DNA"/>
</dbReference>
<dbReference type="AlphaFoldDB" id="A0A2T3YQW9"/>
<evidence type="ECO:0000313" key="1">
    <source>
        <dbReference type="EMBL" id="PTB34958.1"/>
    </source>
</evidence>
<organism evidence="1 2">
    <name type="scientific">Trichoderma asperellum (strain ATCC 204424 / CBS 433.97 / NBRC 101777)</name>
    <dbReference type="NCBI Taxonomy" id="1042311"/>
    <lineage>
        <taxon>Eukaryota</taxon>
        <taxon>Fungi</taxon>
        <taxon>Dikarya</taxon>
        <taxon>Ascomycota</taxon>
        <taxon>Pezizomycotina</taxon>
        <taxon>Sordariomycetes</taxon>
        <taxon>Hypocreomycetidae</taxon>
        <taxon>Hypocreales</taxon>
        <taxon>Hypocreaceae</taxon>
        <taxon>Trichoderma</taxon>
    </lineage>
</organism>
<protein>
    <recommendedName>
        <fullName evidence="3">ABM domain-containing protein</fullName>
    </recommendedName>
</protein>
<evidence type="ECO:0008006" key="3">
    <source>
        <dbReference type="Google" id="ProtNLM"/>
    </source>
</evidence>
<dbReference type="Proteomes" id="UP000240493">
    <property type="component" value="Unassembled WGS sequence"/>
</dbReference>
<accession>A0A2T3YQW9</accession>
<evidence type="ECO:0000313" key="2">
    <source>
        <dbReference type="Proteomes" id="UP000240493"/>
    </source>
</evidence>
<dbReference type="OrthoDB" id="4425169at2759"/>
<sequence>MSITELVFITVQPDPQVRKELNMKLPDALRGVFSGLPKLESLYIASNFGLLGEDGGSHDDICLLLKWQDISGFDSFIKSTDFAAFKRSILPYLTGPADIQLYESLEDVPVRMAVDSPHLHIMRSHPNVANIQTGRISRTSFEDRWKDFIEQCRLALSAKSSLIGSFNGLGLRKEDSAFFGATLWKDRESINSTLSDSAVNQHLQRLQEVTGTNNWVHFLMKIDQVALDK</sequence>
<name>A0A2T3YQW9_TRIA4</name>
<gene>
    <name evidence="1" type="ORF">M441DRAFT_84984</name>
</gene>